<proteinExistence type="predicted"/>
<evidence type="ECO:0000313" key="2">
    <source>
        <dbReference type="Proteomes" id="UP000297239"/>
    </source>
</evidence>
<dbReference type="EMBL" id="RQFF01000037">
    <property type="protein sequence ID" value="TGK67066.1"/>
    <property type="molecule type" value="Genomic_DNA"/>
</dbReference>
<name>A0A6N4Q9G0_9LEPT</name>
<dbReference type="OrthoDB" id="345552at2"/>
<keyword evidence="2" id="KW-1185">Reference proteome</keyword>
<protein>
    <submittedName>
        <fullName evidence="1">Uncharacterized protein</fullName>
    </submittedName>
</protein>
<sequence>MTIAERISFLRGALWSKYAEQAIKEIGRGKQNRSKVHRRIAELAINRASIEQAFIEDMNEVADFAEWQNEKLVEERLGEQKR</sequence>
<accession>A0A6N4Q9G0</accession>
<dbReference type="Proteomes" id="UP000297239">
    <property type="component" value="Unassembled WGS sequence"/>
</dbReference>
<dbReference type="RefSeq" id="WP_135636429.1">
    <property type="nucleotide sequence ID" value="NZ_RQFE01000031.1"/>
</dbReference>
<evidence type="ECO:0000313" key="1">
    <source>
        <dbReference type="EMBL" id="TGK67066.1"/>
    </source>
</evidence>
<comment type="caution">
    <text evidence="1">The sequence shown here is derived from an EMBL/GenBank/DDBJ whole genome shotgun (WGS) entry which is preliminary data.</text>
</comment>
<dbReference type="AlphaFoldDB" id="A0A6N4Q9G0"/>
<organism evidence="1 2">
    <name type="scientific">Leptospira kanakyensis</name>
    <dbReference type="NCBI Taxonomy" id="2484968"/>
    <lineage>
        <taxon>Bacteria</taxon>
        <taxon>Pseudomonadati</taxon>
        <taxon>Spirochaetota</taxon>
        <taxon>Spirochaetia</taxon>
        <taxon>Leptospirales</taxon>
        <taxon>Leptospiraceae</taxon>
        <taxon>Leptospira</taxon>
    </lineage>
</organism>
<gene>
    <name evidence="1" type="ORF">EHQ18_18380</name>
</gene>
<reference evidence="1" key="1">
    <citation type="journal article" date="2019" name="PLoS Negl. Trop. Dis.">
        <title>Revisiting the worldwide diversity of Leptospira species in the environment.</title>
        <authorList>
            <person name="Vincent A.T."/>
            <person name="Schiettekatte O."/>
            <person name="Bourhy P."/>
            <person name="Veyrier F.J."/>
            <person name="Picardeau M."/>
        </authorList>
    </citation>
    <scope>NUCLEOTIDE SEQUENCE [LARGE SCALE GENOMIC DNA]</scope>
    <source>
        <strain evidence="1">201800293</strain>
    </source>
</reference>